<gene>
    <name evidence="1" type="ORF">PHYPA_012324</name>
</gene>
<proteinExistence type="predicted"/>
<reference evidence="1 3" key="1">
    <citation type="journal article" date="2008" name="Science">
        <title>The Physcomitrella genome reveals evolutionary insights into the conquest of land by plants.</title>
        <authorList>
            <person name="Rensing S."/>
            <person name="Lang D."/>
            <person name="Zimmer A."/>
            <person name="Terry A."/>
            <person name="Salamov A."/>
            <person name="Shapiro H."/>
            <person name="Nishiyama T."/>
            <person name="Perroud P.-F."/>
            <person name="Lindquist E."/>
            <person name="Kamisugi Y."/>
            <person name="Tanahashi T."/>
            <person name="Sakakibara K."/>
            <person name="Fujita T."/>
            <person name="Oishi K."/>
            <person name="Shin-I T."/>
            <person name="Kuroki Y."/>
            <person name="Toyoda A."/>
            <person name="Suzuki Y."/>
            <person name="Hashimoto A."/>
            <person name="Yamaguchi K."/>
            <person name="Sugano A."/>
            <person name="Kohara Y."/>
            <person name="Fujiyama A."/>
            <person name="Anterola A."/>
            <person name="Aoki S."/>
            <person name="Ashton N."/>
            <person name="Barbazuk W.B."/>
            <person name="Barker E."/>
            <person name="Bennetzen J."/>
            <person name="Bezanilla M."/>
            <person name="Blankenship R."/>
            <person name="Cho S.H."/>
            <person name="Dutcher S."/>
            <person name="Estelle M."/>
            <person name="Fawcett J.A."/>
            <person name="Gundlach H."/>
            <person name="Hanada K."/>
            <person name="Heyl A."/>
            <person name="Hicks K.A."/>
            <person name="Hugh J."/>
            <person name="Lohr M."/>
            <person name="Mayer K."/>
            <person name="Melkozernov A."/>
            <person name="Murata T."/>
            <person name="Nelson D."/>
            <person name="Pils B."/>
            <person name="Prigge M."/>
            <person name="Reiss B."/>
            <person name="Renner T."/>
            <person name="Rombauts S."/>
            <person name="Rushton P."/>
            <person name="Sanderfoot A."/>
            <person name="Schween G."/>
            <person name="Shiu S.-H."/>
            <person name="Stueber K."/>
            <person name="Theodoulou F.L."/>
            <person name="Tu H."/>
            <person name="Van de Peer Y."/>
            <person name="Verrier P.J."/>
            <person name="Waters E."/>
            <person name="Wood A."/>
            <person name="Yang L."/>
            <person name="Cove D."/>
            <person name="Cuming A."/>
            <person name="Hasebe M."/>
            <person name="Lucas S."/>
            <person name="Mishler D.B."/>
            <person name="Reski R."/>
            <person name="Grigoriev I."/>
            <person name="Quatrano R.S."/>
            <person name="Boore J.L."/>
        </authorList>
    </citation>
    <scope>NUCLEOTIDE SEQUENCE [LARGE SCALE GENOMIC DNA]</scope>
    <source>
        <strain evidence="2 3">cv. Gransden 2004</strain>
    </source>
</reference>
<dbReference type="Gramene" id="Pp3c9_5351V3.1">
    <property type="protein sequence ID" value="PAC:32911432.CDS.1"/>
    <property type="gene ID" value="Pp3c9_5351"/>
</dbReference>
<dbReference type="PaxDb" id="3218-PP1S199_137V6.1"/>
<evidence type="ECO:0000313" key="2">
    <source>
        <dbReference type="EnsemblPlants" id="PAC:32911432.CDS.1"/>
    </source>
</evidence>
<dbReference type="AlphaFoldDB" id="A0A2K1K249"/>
<dbReference type="InParanoid" id="A0A2K1K249"/>
<reference evidence="1 3" key="2">
    <citation type="journal article" date="2018" name="Plant J.">
        <title>The Physcomitrella patens chromosome-scale assembly reveals moss genome structure and evolution.</title>
        <authorList>
            <person name="Lang D."/>
            <person name="Ullrich K.K."/>
            <person name="Murat F."/>
            <person name="Fuchs J."/>
            <person name="Jenkins J."/>
            <person name="Haas F.B."/>
            <person name="Piednoel M."/>
            <person name="Gundlach H."/>
            <person name="Van Bel M."/>
            <person name="Meyberg R."/>
            <person name="Vives C."/>
            <person name="Morata J."/>
            <person name="Symeonidi A."/>
            <person name="Hiss M."/>
            <person name="Muchero W."/>
            <person name="Kamisugi Y."/>
            <person name="Saleh O."/>
            <person name="Blanc G."/>
            <person name="Decker E.L."/>
            <person name="van Gessel N."/>
            <person name="Grimwood J."/>
            <person name="Hayes R.D."/>
            <person name="Graham S.W."/>
            <person name="Gunter L.E."/>
            <person name="McDaniel S.F."/>
            <person name="Hoernstein S.N.W."/>
            <person name="Larsson A."/>
            <person name="Li F.W."/>
            <person name="Perroud P.F."/>
            <person name="Phillips J."/>
            <person name="Ranjan P."/>
            <person name="Rokshar D.S."/>
            <person name="Rothfels C.J."/>
            <person name="Schneider L."/>
            <person name="Shu S."/>
            <person name="Stevenson D.W."/>
            <person name="Thummler F."/>
            <person name="Tillich M."/>
            <person name="Villarreal Aguilar J.C."/>
            <person name="Widiez T."/>
            <person name="Wong G.K."/>
            <person name="Wymore A."/>
            <person name="Zhang Y."/>
            <person name="Zimmer A.D."/>
            <person name="Quatrano R.S."/>
            <person name="Mayer K.F.X."/>
            <person name="Goodstein D."/>
            <person name="Casacuberta J.M."/>
            <person name="Vandepoele K."/>
            <person name="Reski R."/>
            <person name="Cuming A.C."/>
            <person name="Tuskan G.A."/>
            <person name="Maumus F."/>
            <person name="Salse J."/>
            <person name="Schmutz J."/>
            <person name="Rensing S.A."/>
        </authorList>
    </citation>
    <scope>NUCLEOTIDE SEQUENCE [LARGE SCALE GENOMIC DNA]</scope>
    <source>
        <strain evidence="2 3">cv. Gransden 2004</strain>
    </source>
</reference>
<evidence type="ECO:0000313" key="1">
    <source>
        <dbReference type="EMBL" id="PNR47851.1"/>
    </source>
</evidence>
<accession>A0A2K1K249</accession>
<protein>
    <submittedName>
        <fullName evidence="1 2">Uncharacterized protein</fullName>
    </submittedName>
</protein>
<dbReference type="EnsemblPlants" id="Pp3c9_5351V3.1">
    <property type="protein sequence ID" value="PAC:32911432.CDS.1"/>
    <property type="gene ID" value="Pp3c9_5351"/>
</dbReference>
<organism evidence="1">
    <name type="scientific">Physcomitrium patens</name>
    <name type="common">Spreading-leaved earth moss</name>
    <name type="synonym">Physcomitrella patens</name>
    <dbReference type="NCBI Taxonomy" id="3218"/>
    <lineage>
        <taxon>Eukaryota</taxon>
        <taxon>Viridiplantae</taxon>
        <taxon>Streptophyta</taxon>
        <taxon>Embryophyta</taxon>
        <taxon>Bryophyta</taxon>
        <taxon>Bryophytina</taxon>
        <taxon>Bryopsida</taxon>
        <taxon>Funariidae</taxon>
        <taxon>Funariales</taxon>
        <taxon>Funariaceae</taxon>
        <taxon>Physcomitrium</taxon>
    </lineage>
</organism>
<sequence>MAAEELPTSDIFFTPLGSPTTILKVLAAWNLESRENSSNINTRHASSFLISLRQETTNKQSSSINVSILRGSAHHTSIAAVGALRLMTLVEVSMHHSLGTRSQPFARSIIVYLLSGSLCLHLHQVSKTTPTQEKRPTTSP</sequence>
<dbReference type="Proteomes" id="UP000006727">
    <property type="component" value="Chromosome 9"/>
</dbReference>
<keyword evidence="3" id="KW-1185">Reference proteome</keyword>
<evidence type="ECO:0000313" key="3">
    <source>
        <dbReference type="Proteomes" id="UP000006727"/>
    </source>
</evidence>
<name>A0A2K1K249_PHYPA</name>
<dbReference type="EMBL" id="ABEU02000009">
    <property type="protein sequence ID" value="PNR47851.1"/>
    <property type="molecule type" value="Genomic_DNA"/>
</dbReference>
<reference evidence="2" key="3">
    <citation type="submission" date="2020-12" db="UniProtKB">
        <authorList>
            <consortium name="EnsemblPlants"/>
        </authorList>
    </citation>
    <scope>IDENTIFICATION</scope>
</reference>